<evidence type="ECO:0000256" key="4">
    <source>
        <dbReference type="ARBA" id="ARBA00022989"/>
    </source>
</evidence>
<evidence type="ECO:0000256" key="3">
    <source>
        <dbReference type="ARBA" id="ARBA00022692"/>
    </source>
</evidence>
<protein>
    <submittedName>
        <fullName evidence="9">GtrA family protein</fullName>
    </submittedName>
</protein>
<proteinExistence type="inferred from homology"/>
<reference evidence="8 11" key="2">
    <citation type="submission" date="2023-02" db="EMBL/GenBank/DDBJ databases">
        <title>The predominant lactic acid bacteria and yeasts involved in the spontaneous fermentation of millet during the production of the traditional porridge Hausa koko in Ghana.</title>
        <authorList>
            <person name="Atter A."/>
            <person name="Diaz M."/>
        </authorList>
    </citation>
    <scope>NUCLEOTIDE SEQUENCE [LARGE SCALE GENOMIC DNA]</scope>
    <source>
        <strain evidence="8 11">FI11640</strain>
    </source>
</reference>
<evidence type="ECO:0000313" key="10">
    <source>
        <dbReference type="Proteomes" id="UP000326779"/>
    </source>
</evidence>
<keyword evidence="11" id="KW-1185">Reference proteome</keyword>
<feature type="domain" description="GtrA/DPMS transmembrane" evidence="7">
    <location>
        <begin position="16"/>
        <end position="131"/>
    </location>
</feature>
<dbReference type="GO" id="GO:0005886">
    <property type="term" value="C:plasma membrane"/>
    <property type="evidence" value="ECO:0007669"/>
    <property type="project" value="TreeGrafter"/>
</dbReference>
<evidence type="ECO:0000256" key="5">
    <source>
        <dbReference type="ARBA" id="ARBA00023136"/>
    </source>
</evidence>
<evidence type="ECO:0000259" key="7">
    <source>
        <dbReference type="Pfam" id="PF04138"/>
    </source>
</evidence>
<dbReference type="EMBL" id="CP045143">
    <property type="protein sequence ID" value="QFR22796.1"/>
    <property type="molecule type" value="Genomic_DNA"/>
</dbReference>
<accession>A0A5P8M2S9</accession>
<evidence type="ECO:0000313" key="8">
    <source>
        <dbReference type="EMBL" id="MEE6716987.1"/>
    </source>
</evidence>
<organism evidence="9 10">
    <name type="scientific">Schleiferilactobacillus harbinensis</name>
    <dbReference type="NCBI Taxonomy" id="304207"/>
    <lineage>
        <taxon>Bacteria</taxon>
        <taxon>Bacillati</taxon>
        <taxon>Bacillota</taxon>
        <taxon>Bacilli</taxon>
        <taxon>Lactobacillales</taxon>
        <taxon>Lactobacillaceae</taxon>
        <taxon>Schleiferilactobacillus</taxon>
    </lineage>
</organism>
<keyword evidence="5 6" id="KW-0472">Membrane</keyword>
<name>A0A5P8M2S9_9LACO</name>
<evidence type="ECO:0000313" key="11">
    <source>
        <dbReference type="Proteomes" id="UP001330016"/>
    </source>
</evidence>
<evidence type="ECO:0000256" key="1">
    <source>
        <dbReference type="ARBA" id="ARBA00004141"/>
    </source>
</evidence>
<sequence>MPNWRALMHKYRHFLRYMVYGFMASVVNILVYFVFTHVWHIPYVIGNNVAWIISNAVSFALTKSLVFHSRYEDWLVVGSEIVSFFGFRLLSLVADNVIMIVGISFLGIPSMWAKIIDQVLVGLFNYATSRWTFLRQNHFAVKRLRERQANKKRID</sequence>
<dbReference type="PANTHER" id="PTHR38459:SF5">
    <property type="entry name" value="CELL WALL TEICHOIC ACID GLYCOSYLATION PROTEIN GTCA"/>
    <property type="match status" value="1"/>
</dbReference>
<keyword evidence="3 6" id="KW-0812">Transmembrane</keyword>
<evidence type="ECO:0000256" key="6">
    <source>
        <dbReference type="SAM" id="Phobius"/>
    </source>
</evidence>
<keyword evidence="4 6" id="KW-1133">Transmembrane helix</keyword>
<feature type="transmembrane region" description="Helical" evidence="6">
    <location>
        <begin position="14"/>
        <end position="35"/>
    </location>
</feature>
<comment type="subcellular location">
    <subcellularLocation>
        <location evidence="1">Membrane</location>
        <topology evidence="1">Multi-pass membrane protein</topology>
    </subcellularLocation>
</comment>
<evidence type="ECO:0000256" key="2">
    <source>
        <dbReference type="ARBA" id="ARBA00009399"/>
    </source>
</evidence>
<gene>
    <name evidence="9" type="ORF">D1010_04705</name>
    <name evidence="8" type="ORF">PS435_14115</name>
</gene>
<dbReference type="KEGG" id="lhb:D1010_04705"/>
<dbReference type="GO" id="GO:0000271">
    <property type="term" value="P:polysaccharide biosynthetic process"/>
    <property type="evidence" value="ECO:0007669"/>
    <property type="project" value="InterPro"/>
</dbReference>
<evidence type="ECO:0000313" key="9">
    <source>
        <dbReference type="EMBL" id="QFR22796.1"/>
    </source>
</evidence>
<dbReference type="InterPro" id="IPR007267">
    <property type="entry name" value="GtrA_DPMS_TM"/>
</dbReference>
<dbReference type="AlphaFoldDB" id="A0A5P8M2S9"/>
<dbReference type="Proteomes" id="UP001330016">
    <property type="component" value="Unassembled WGS sequence"/>
</dbReference>
<dbReference type="RefSeq" id="WP_152260369.1">
    <property type="nucleotide sequence ID" value="NZ_CAUFDJ010000019.1"/>
</dbReference>
<reference evidence="9 10" key="1">
    <citation type="submission" date="2019-10" db="EMBL/GenBank/DDBJ databases">
        <title>The completed genome of Lactobacillus harbinensis M1.</title>
        <authorList>
            <person name="Zheng Y."/>
        </authorList>
    </citation>
    <scope>NUCLEOTIDE SEQUENCE [LARGE SCALE GENOMIC DNA]</scope>
    <source>
        <strain evidence="9 10">M1</strain>
    </source>
</reference>
<dbReference type="PANTHER" id="PTHR38459">
    <property type="entry name" value="PROPHAGE BACTOPRENOL-LINKED GLUCOSE TRANSLOCASE HOMOLOG"/>
    <property type="match status" value="1"/>
</dbReference>
<dbReference type="Pfam" id="PF04138">
    <property type="entry name" value="GtrA_DPMS_TM"/>
    <property type="match status" value="1"/>
</dbReference>
<dbReference type="InterPro" id="IPR051401">
    <property type="entry name" value="GtrA_CellWall_Glycosyl"/>
</dbReference>
<dbReference type="EMBL" id="JAQSGK010000061">
    <property type="protein sequence ID" value="MEE6716987.1"/>
    <property type="molecule type" value="Genomic_DNA"/>
</dbReference>
<feature type="transmembrane region" description="Helical" evidence="6">
    <location>
        <begin position="74"/>
        <end position="91"/>
    </location>
</feature>
<feature type="transmembrane region" description="Helical" evidence="6">
    <location>
        <begin position="41"/>
        <end position="62"/>
    </location>
</feature>
<dbReference type="Proteomes" id="UP000326779">
    <property type="component" value="Chromosome"/>
</dbReference>
<comment type="similarity">
    <text evidence="2">Belongs to the GtrA family.</text>
</comment>
<feature type="transmembrane region" description="Helical" evidence="6">
    <location>
        <begin position="97"/>
        <end position="116"/>
    </location>
</feature>